<dbReference type="EMBL" id="CP101988">
    <property type="protein sequence ID" value="UUI74290.1"/>
    <property type="molecule type" value="Genomic_DNA"/>
</dbReference>
<dbReference type="InterPro" id="IPR014048">
    <property type="entry name" value="MethylDNA_cys_MeTrfase_DNA-bd"/>
</dbReference>
<dbReference type="InterPro" id="IPR036217">
    <property type="entry name" value="MethylDNA_cys_MeTrfase_DNAb"/>
</dbReference>
<dbReference type="CDD" id="cd06445">
    <property type="entry name" value="ATase"/>
    <property type="match status" value="1"/>
</dbReference>
<dbReference type="Pfam" id="PF01035">
    <property type="entry name" value="DNA_binding_1"/>
    <property type="match status" value="1"/>
</dbReference>
<accession>A0ABY5KYS4</accession>
<sequence>MDEEYTEMVLDLVAMIPPGRVMTYGTVAEAVADALTAAGGSARGGPRQVGAVLARTGGDVPWWRVVNASGRPHSPIRALAEYAREQTPLTADGERVALRRAVWFPDDPPRD</sequence>
<dbReference type="Gene3D" id="1.10.10.10">
    <property type="entry name" value="Winged helix-like DNA-binding domain superfamily/Winged helix DNA-binding domain"/>
    <property type="match status" value="1"/>
</dbReference>
<keyword evidence="4" id="KW-1185">Reference proteome</keyword>
<organism evidence="3 4">
    <name type="scientific">Cellulomonas chengniuliangii</name>
    <dbReference type="NCBI Taxonomy" id="2968084"/>
    <lineage>
        <taxon>Bacteria</taxon>
        <taxon>Bacillati</taxon>
        <taxon>Actinomycetota</taxon>
        <taxon>Actinomycetes</taxon>
        <taxon>Micrococcales</taxon>
        <taxon>Cellulomonadaceae</taxon>
        <taxon>Cellulomonas</taxon>
    </lineage>
</organism>
<reference evidence="3 4" key="1">
    <citation type="submission" date="2022-07" db="EMBL/GenBank/DDBJ databases">
        <title>Novel species in genus cellulomonas.</title>
        <authorList>
            <person name="Ye L."/>
        </authorList>
    </citation>
    <scope>NUCLEOTIDE SEQUENCE [LARGE SCALE GENOMIC DNA]</scope>
    <source>
        <strain evidence="4">zg-Y338</strain>
    </source>
</reference>
<protein>
    <submittedName>
        <fullName evidence="3">MGMT family protein</fullName>
    </submittedName>
</protein>
<gene>
    <name evidence="3" type="ORF">NP064_10755</name>
</gene>
<evidence type="ECO:0000256" key="1">
    <source>
        <dbReference type="ARBA" id="ARBA00022763"/>
    </source>
</evidence>
<dbReference type="PANTHER" id="PTHR42942:SF1">
    <property type="entry name" value="ALKYLTRANSFERASE-LIKE PROTEIN 1"/>
    <property type="match status" value="1"/>
</dbReference>
<evidence type="ECO:0000313" key="3">
    <source>
        <dbReference type="EMBL" id="UUI74290.1"/>
    </source>
</evidence>
<dbReference type="RefSeq" id="WP_227569650.1">
    <property type="nucleotide sequence ID" value="NZ_CP101988.1"/>
</dbReference>
<evidence type="ECO:0000313" key="4">
    <source>
        <dbReference type="Proteomes" id="UP001316189"/>
    </source>
</evidence>
<feature type="domain" description="Methylated-DNA-[protein]-cysteine S-methyltransferase DNA binding" evidence="2">
    <location>
        <begin position="5"/>
        <end position="75"/>
    </location>
</feature>
<proteinExistence type="predicted"/>
<dbReference type="Proteomes" id="UP001316189">
    <property type="component" value="Chromosome"/>
</dbReference>
<name>A0ABY5KYS4_9CELL</name>
<dbReference type="InterPro" id="IPR052520">
    <property type="entry name" value="ATL_DNA_repair"/>
</dbReference>
<evidence type="ECO:0000259" key="2">
    <source>
        <dbReference type="Pfam" id="PF01035"/>
    </source>
</evidence>
<keyword evidence="1" id="KW-0227">DNA damage</keyword>
<dbReference type="SUPFAM" id="SSF46767">
    <property type="entry name" value="Methylated DNA-protein cysteine methyltransferase, C-terminal domain"/>
    <property type="match status" value="1"/>
</dbReference>
<dbReference type="InterPro" id="IPR036388">
    <property type="entry name" value="WH-like_DNA-bd_sf"/>
</dbReference>
<dbReference type="PANTHER" id="PTHR42942">
    <property type="entry name" value="6-O-METHYLGUANINE DNA METHYLTRANSFERASE"/>
    <property type="match status" value="1"/>
</dbReference>